<dbReference type="Proteomes" id="UP000680865">
    <property type="component" value="Unassembled WGS sequence"/>
</dbReference>
<organism evidence="5 6">
    <name type="scientific">Winogradskya consettensis</name>
    <dbReference type="NCBI Taxonomy" id="113560"/>
    <lineage>
        <taxon>Bacteria</taxon>
        <taxon>Bacillati</taxon>
        <taxon>Actinomycetota</taxon>
        <taxon>Actinomycetes</taxon>
        <taxon>Micromonosporales</taxon>
        <taxon>Micromonosporaceae</taxon>
        <taxon>Winogradskya</taxon>
    </lineage>
</organism>
<dbReference type="Gene3D" id="3.40.50.150">
    <property type="entry name" value="Vaccinia Virus protein VP39"/>
    <property type="match status" value="1"/>
</dbReference>
<evidence type="ECO:0000313" key="6">
    <source>
        <dbReference type="Proteomes" id="UP000680865"/>
    </source>
</evidence>
<evidence type="ECO:0000313" key="5">
    <source>
        <dbReference type="EMBL" id="GIM77367.1"/>
    </source>
</evidence>
<keyword evidence="3" id="KW-0949">S-adenosyl-L-methionine</keyword>
<dbReference type="PANTHER" id="PTHR43464:SF19">
    <property type="entry name" value="UBIQUINONE BIOSYNTHESIS O-METHYLTRANSFERASE, MITOCHONDRIAL"/>
    <property type="match status" value="1"/>
</dbReference>
<reference evidence="5" key="1">
    <citation type="submission" date="2021-03" db="EMBL/GenBank/DDBJ databases">
        <title>Whole genome shotgun sequence of Actinoplanes consettensis NBRC 14913.</title>
        <authorList>
            <person name="Komaki H."/>
            <person name="Tamura T."/>
        </authorList>
    </citation>
    <scope>NUCLEOTIDE SEQUENCE</scope>
    <source>
        <strain evidence="5">NBRC 14913</strain>
    </source>
</reference>
<dbReference type="RefSeq" id="WP_213000108.1">
    <property type="nucleotide sequence ID" value="NZ_BAAATW010000016.1"/>
</dbReference>
<proteinExistence type="predicted"/>
<evidence type="ECO:0000256" key="2">
    <source>
        <dbReference type="ARBA" id="ARBA00022679"/>
    </source>
</evidence>
<keyword evidence="2" id="KW-0808">Transferase</keyword>
<keyword evidence="1" id="KW-0489">Methyltransferase</keyword>
<gene>
    <name evidence="5" type="ORF">Aco04nite_54990</name>
</gene>
<name>A0A919VVI5_9ACTN</name>
<dbReference type="SUPFAM" id="SSF53335">
    <property type="entry name" value="S-adenosyl-L-methionine-dependent methyltransferases"/>
    <property type="match status" value="1"/>
</dbReference>
<dbReference type="GO" id="GO:0032259">
    <property type="term" value="P:methylation"/>
    <property type="evidence" value="ECO:0007669"/>
    <property type="project" value="UniProtKB-KW"/>
</dbReference>
<evidence type="ECO:0000256" key="1">
    <source>
        <dbReference type="ARBA" id="ARBA00022603"/>
    </source>
</evidence>
<comment type="caution">
    <text evidence="5">The sequence shown here is derived from an EMBL/GenBank/DDBJ whole genome shotgun (WGS) entry which is preliminary data.</text>
</comment>
<dbReference type="GO" id="GO:0008757">
    <property type="term" value="F:S-adenosylmethionine-dependent methyltransferase activity"/>
    <property type="evidence" value="ECO:0007669"/>
    <property type="project" value="InterPro"/>
</dbReference>
<dbReference type="InterPro" id="IPR013216">
    <property type="entry name" value="Methyltransf_11"/>
</dbReference>
<dbReference type="InterPro" id="IPR029063">
    <property type="entry name" value="SAM-dependent_MTases_sf"/>
</dbReference>
<accession>A0A919VVI5</accession>
<dbReference type="AlphaFoldDB" id="A0A919VVI5"/>
<protein>
    <recommendedName>
        <fullName evidence="4">Methyltransferase type 11 domain-containing protein</fullName>
    </recommendedName>
</protein>
<evidence type="ECO:0000256" key="3">
    <source>
        <dbReference type="ARBA" id="ARBA00022691"/>
    </source>
</evidence>
<keyword evidence="6" id="KW-1185">Reference proteome</keyword>
<dbReference type="EMBL" id="BOQP01000030">
    <property type="protein sequence ID" value="GIM77367.1"/>
    <property type="molecule type" value="Genomic_DNA"/>
</dbReference>
<sequence length="228" mass="24655">MLPYWENAGATKTFTHPVHHPWLDAVSRDARILDYGCGYGRAMAELSDHGFTDLTGADPSIALLTRGRLARPDFRFSLLDSPPFLPYADSSFDVVLLFAVLTCVPADKDQQALIAELHRVLVPGGLLYVSDVLLQNDDRNRARYGAASQTPYGVFATDDGAVCRHHDLAALRALLSSSTSHPAGAGSAESGSFEPVDERRIEVATMNGRWVSGVQLLVRRPGGGAPRP</sequence>
<dbReference type="PANTHER" id="PTHR43464">
    <property type="entry name" value="METHYLTRANSFERASE"/>
    <property type="match status" value="1"/>
</dbReference>
<dbReference type="Pfam" id="PF08241">
    <property type="entry name" value="Methyltransf_11"/>
    <property type="match status" value="1"/>
</dbReference>
<dbReference type="CDD" id="cd02440">
    <property type="entry name" value="AdoMet_MTases"/>
    <property type="match status" value="1"/>
</dbReference>
<feature type="domain" description="Methyltransferase type 11" evidence="4">
    <location>
        <begin position="33"/>
        <end position="129"/>
    </location>
</feature>
<evidence type="ECO:0000259" key="4">
    <source>
        <dbReference type="Pfam" id="PF08241"/>
    </source>
</evidence>